<dbReference type="Proteomes" id="UP000192907">
    <property type="component" value="Unassembled WGS sequence"/>
</dbReference>
<dbReference type="RefSeq" id="WP_132316921.1">
    <property type="nucleotide sequence ID" value="NZ_FWZT01000004.1"/>
</dbReference>
<dbReference type="InterPro" id="IPR036280">
    <property type="entry name" value="Multihaem_cyt_sf"/>
</dbReference>
<dbReference type="SUPFAM" id="SSF48695">
    <property type="entry name" value="Multiheme cytochromes"/>
    <property type="match status" value="1"/>
</dbReference>
<dbReference type="OrthoDB" id="5696825at2"/>
<dbReference type="AlphaFoldDB" id="A0A1Y6BK89"/>
<evidence type="ECO:0000313" key="1">
    <source>
        <dbReference type="EMBL" id="SMF05439.1"/>
    </source>
</evidence>
<accession>A0A1Y6BK89</accession>
<sequence length="401" mass="45926">MKVYPFPSRSLATFLLIISCWVGLAESLRATPLLALREAENCGGCHNPGRSQKPFLDRRCSLDCQGCHIDPGGGGARNQWGAYYAKDQSSLVHFLKPIDPLQDQSFIDFHYDGRFMSWSKDGGESHTFPMGQEFTVRLRPLIRYLHLTYTALYLGRIEDNLFRVVSEGDRRFREKYSVMVDNLPLATYLRYARGAPMYGIKRPNHSLWIRQRIGLDQFATTDSFEFGLTPNVPFFRYSIMEGDPYEIEANRQKGTSYHGGVRGVSFGWHLNGSGWETESDYHKIKMKAAGIGANFFKTILYAERNWRKVDTKTEAPADTTLFVHPGSTITEYTIAFAQIRGVTFGFVKEEYEDDTIQSERDNLFVDIHPIPGIQVEFWQRSESGARSLKDVLGILHLYFDW</sequence>
<proteinExistence type="predicted"/>
<organism evidence="1 2">
    <name type="scientific">Pseudobacteriovorax antillogorgiicola</name>
    <dbReference type="NCBI Taxonomy" id="1513793"/>
    <lineage>
        <taxon>Bacteria</taxon>
        <taxon>Pseudomonadati</taxon>
        <taxon>Bdellovibrionota</taxon>
        <taxon>Oligoflexia</taxon>
        <taxon>Oligoflexales</taxon>
        <taxon>Pseudobacteriovoracaceae</taxon>
        <taxon>Pseudobacteriovorax</taxon>
    </lineage>
</organism>
<name>A0A1Y6BK89_9BACT</name>
<reference evidence="2" key="1">
    <citation type="submission" date="2017-04" db="EMBL/GenBank/DDBJ databases">
        <authorList>
            <person name="Varghese N."/>
            <person name="Submissions S."/>
        </authorList>
    </citation>
    <scope>NUCLEOTIDE SEQUENCE [LARGE SCALE GENOMIC DNA]</scope>
    <source>
        <strain evidence="2">RKEM611</strain>
    </source>
</reference>
<keyword evidence="2" id="KW-1185">Reference proteome</keyword>
<protein>
    <submittedName>
        <fullName evidence="1">Uncharacterized protein</fullName>
    </submittedName>
</protein>
<dbReference type="EMBL" id="FWZT01000004">
    <property type="protein sequence ID" value="SMF05439.1"/>
    <property type="molecule type" value="Genomic_DNA"/>
</dbReference>
<gene>
    <name evidence="1" type="ORF">SAMN06296036_10471</name>
</gene>
<evidence type="ECO:0000313" key="2">
    <source>
        <dbReference type="Proteomes" id="UP000192907"/>
    </source>
</evidence>
<dbReference type="PROSITE" id="PS51257">
    <property type="entry name" value="PROKAR_LIPOPROTEIN"/>
    <property type="match status" value="1"/>
</dbReference>